<organism evidence="13 14">
    <name type="scientific">Fundicoccus ignavus</name>
    <dbReference type="NCBI Taxonomy" id="2664442"/>
    <lineage>
        <taxon>Bacteria</taxon>
        <taxon>Bacillati</taxon>
        <taxon>Bacillota</taxon>
        <taxon>Bacilli</taxon>
        <taxon>Lactobacillales</taxon>
        <taxon>Aerococcaceae</taxon>
        <taxon>Fundicoccus</taxon>
    </lineage>
</organism>
<feature type="domain" description="MGS-like" evidence="11">
    <location>
        <begin position="1"/>
        <end position="145"/>
    </location>
</feature>
<dbReference type="SMART" id="SM00798">
    <property type="entry name" value="AICARFT_IMPCHas"/>
    <property type="match status" value="1"/>
</dbReference>
<evidence type="ECO:0000256" key="1">
    <source>
        <dbReference type="ARBA" id="ARBA00004844"/>
    </source>
</evidence>
<proteinExistence type="inferred from homology"/>
<dbReference type="InterPro" id="IPR036914">
    <property type="entry name" value="MGS-like_dom_sf"/>
</dbReference>
<dbReference type="PROSITE" id="PS51855">
    <property type="entry name" value="MGS"/>
    <property type="match status" value="1"/>
</dbReference>
<evidence type="ECO:0000256" key="2">
    <source>
        <dbReference type="ARBA" id="ARBA00004954"/>
    </source>
</evidence>
<evidence type="ECO:0000256" key="10">
    <source>
        <dbReference type="HAMAP-Rule" id="MF_00139"/>
    </source>
</evidence>
<keyword evidence="14" id="KW-1185">Reference proteome</keyword>
<comment type="similarity">
    <text evidence="3 10">Belongs to the PurH family.</text>
</comment>
<comment type="domain">
    <text evidence="10">The IMP cyclohydrolase activity resides in the N-terminal region.</text>
</comment>
<evidence type="ECO:0000256" key="7">
    <source>
        <dbReference type="ARBA" id="ARBA00023268"/>
    </source>
</evidence>
<evidence type="ECO:0000313" key="13">
    <source>
        <dbReference type="EMBL" id="MRI85227.1"/>
    </source>
</evidence>
<dbReference type="Pfam" id="PF01808">
    <property type="entry name" value="AICARFT_IMPCHas"/>
    <property type="match status" value="1"/>
</dbReference>
<dbReference type="NCBIfam" id="TIGR00355">
    <property type="entry name" value="purH"/>
    <property type="match status" value="1"/>
</dbReference>
<dbReference type="GO" id="GO:0005829">
    <property type="term" value="C:cytosol"/>
    <property type="evidence" value="ECO:0007669"/>
    <property type="project" value="TreeGrafter"/>
</dbReference>
<comment type="pathway">
    <text evidence="2 10">Purine metabolism; IMP biosynthesis via de novo pathway; 5-formamido-1-(5-phospho-D-ribosyl)imidazole-4-carboxamide from 5-amino-1-(5-phospho-D-ribosyl)imidazole-4-carboxamide (10-formyl THF route): step 1/1.</text>
</comment>
<dbReference type="EMBL" id="WJQS01000003">
    <property type="protein sequence ID" value="MRI85227.1"/>
    <property type="molecule type" value="Genomic_DNA"/>
</dbReference>
<reference evidence="14 15" key="1">
    <citation type="submission" date="2019-11" db="EMBL/GenBank/DDBJ databases">
        <title>Characterisation of Fundicoccus ignavus gen. nov. sp. nov., a novel genus of the family Aerococcaceae isolated from bulk tank milk.</title>
        <authorList>
            <person name="Siebert A."/>
            <person name="Huptas C."/>
            <person name="Wenning M."/>
            <person name="Scherer S."/>
            <person name="Doll E.V."/>
        </authorList>
    </citation>
    <scope>NUCLEOTIDE SEQUENCE [LARGE SCALE GENOMIC DNA]</scope>
    <source>
        <strain evidence="12 15">DSM 109653</strain>
        <strain evidence="13 14">WS4759</strain>
    </source>
</reference>
<name>A0A6I2GBR9_9LACT</name>
<evidence type="ECO:0000259" key="11">
    <source>
        <dbReference type="PROSITE" id="PS51855"/>
    </source>
</evidence>
<protein>
    <recommendedName>
        <fullName evidence="10">Bifunctional purine biosynthesis protein PurH</fullName>
    </recommendedName>
    <domain>
        <recommendedName>
            <fullName evidence="10">Phosphoribosylaminoimidazolecarboxamide formyltransferase</fullName>
            <ecNumber evidence="10">2.1.2.3</ecNumber>
        </recommendedName>
        <alternativeName>
            <fullName evidence="10">AICAR transformylase</fullName>
        </alternativeName>
    </domain>
    <domain>
        <recommendedName>
            <fullName evidence="10">IMP cyclohydrolase</fullName>
            <ecNumber evidence="10">3.5.4.10</ecNumber>
        </recommendedName>
        <alternativeName>
            <fullName evidence="10">ATIC</fullName>
        </alternativeName>
        <alternativeName>
            <fullName evidence="10">IMP synthase</fullName>
        </alternativeName>
        <alternativeName>
            <fullName evidence="10">Inosinicase</fullName>
        </alternativeName>
    </domain>
</protein>
<dbReference type="NCBIfam" id="NF002049">
    <property type="entry name" value="PRK00881.1"/>
    <property type="match status" value="1"/>
</dbReference>
<dbReference type="AlphaFoldDB" id="A0A6I2GBR9"/>
<dbReference type="InterPro" id="IPR011607">
    <property type="entry name" value="MGS-like_dom"/>
</dbReference>
<sequence>MTQYALLSVSDKTNILEVAKALTDRGIKLLSTGGTYQVIEASGLPVESVDHYTGFPEMMNGRVKTLHPKIHGGLLGLRQNPDHVAAMDTHRIRPIDFVIVNLYPFKETISKEGVTLAEAIENIDIGGPSMLRSAAKNYQDVTVVTDPADYETFIQQLQTSGETTAEFREYLARKVFQLTSHYDALIAGYLAQLPVADNFEAHDWDHKTLTFVDETSLRYGENGHQKASFLKETNPPAYSIGAAKQLNGKELSYNNLKDADAAIKIAREFKEPVAVALKHMNPCGVAIAEDIETAFDRCYQADPVSIYGGIVVVNRPVSLALAEAFSPIFLEIIIAPSFDDDALARLQRKKNLRLLTVDFSASDESYQQEFVSVSGGLLIQDADYSEELVSETPTELPAAWKLVTDNQPSEKEIAAMNFGMRIVKHVKSNAIIITNEYMTLGIGAGQMNRVGAAEIALDQAEAKDEALRQTYVMASDAFLPMADTAELAYQRGVSAIVQPGGSIHDDASIEKCNEHNLSMVMTGIRHFRH</sequence>
<dbReference type="InterPro" id="IPR002695">
    <property type="entry name" value="PurH-like"/>
</dbReference>
<dbReference type="GO" id="GO:0004643">
    <property type="term" value="F:phosphoribosylaminoimidazolecarboxamide formyltransferase activity"/>
    <property type="evidence" value="ECO:0007669"/>
    <property type="project" value="UniProtKB-UniRule"/>
</dbReference>
<dbReference type="Proteomes" id="UP000469870">
    <property type="component" value="Unassembled WGS sequence"/>
</dbReference>
<evidence type="ECO:0000313" key="15">
    <source>
        <dbReference type="Proteomes" id="UP000469870"/>
    </source>
</evidence>
<dbReference type="PANTHER" id="PTHR11692">
    <property type="entry name" value="BIFUNCTIONAL PURINE BIOSYNTHESIS PROTEIN PURH"/>
    <property type="match status" value="1"/>
</dbReference>
<gene>
    <name evidence="10 13" type="primary">purH</name>
    <name evidence="13" type="ORF">GIY09_04970</name>
    <name evidence="12" type="ORF">GIY11_07750</name>
</gene>
<evidence type="ECO:0000256" key="4">
    <source>
        <dbReference type="ARBA" id="ARBA00022679"/>
    </source>
</evidence>
<comment type="caution">
    <text evidence="13">The sequence shown here is derived from an EMBL/GenBank/DDBJ whole genome shotgun (WGS) entry which is preliminary data.</text>
</comment>
<dbReference type="UniPathway" id="UPA00074">
    <property type="reaction ID" value="UER00133"/>
</dbReference>
<dbReference type="Proteomes" id="UP000430975">
    <property type="component" value="Unassembled WGS sequence"/>
</dbReference>
<dbReference type="GO" id="GO:0003937">
    <property type="term" value="F:IMP cyclohydrolase activity"/>
    <property type="evidence" value="ECO:0007669"/>
    <property type="project" value="UniProtKB-UniRule"/>
</dbReference>
<dbReference type="EMBL" id="WJQR01000006">
    <property type="protein sequence ID" value="MRI81911.1"/>
    <property type="molecule type" value="Genomic_DNA"/>
</dbReference>
<dbReference type="Pfam" id="PF02142">
    <property type="entry name" value="MGS"/>
    <property type="match status" value="1"/>
</dbReference>
<dbReference type="EC" id="3.5.4.10" evidence="10"/>
<evidence type="ECO:0000256" key="3">
    <source>
        <dbReference type="ARBA" id="ARBA00007667"/>
    </source>
</evidence>
<dbReference type="Gene3D" id="3.40.50.1380">
    <property type="entry name" value="Methylglyoxal synthase-like domain"/>
    <property type="match status" value="1"/>
</dbReference>
<dbReference type="SUPFAM" id="SSF53927">
    <property type="entry name" value="Cytidine deaminase-like"/>
    <property type="match status" value="1"/>
</dbReference>
<dbReference type="FunFam" id="3.40.50.1380:FF:000001">
    <property type="entry name" value="Bifunctional purine biosynthesis protein PurH"/>
    <property type="match status" value="1"/>
</dbReference>
<dbReference type="SMART" id="SM00851">
    <property type="entry name" value="MGS"/>
    <property type="match status" value="1"/>
</dbReference>
<evidence type="ECO:0000256" key="6">
    <source>
        <dbReference type="ARBA" id="ARBA00022801"/>
    </source>
</evidence>
<keyword evidence="7 10" id="KW-0511">Multifunctional enzyme</keyword>
<accession>A0A6I2GBR9</accession>
<evidence type="ECO:0000256" key="9">
    <source>
        <dbReference type="ARBA" id="ARBA00050687"/>
    </source>
</evidence>
<dbReference type="SUPFAM" id="SSF52335">
    <property type="entry name" value="Methylglyoxal synthase-like"/>
    <property type="match status" value="1"/>
</dbReference>
<dbReference type="FunFam" id="3.40.140.20:FF:000002">
    <property type="entry name" value="Bifunctional purine biosynthesis protein PurH"/>
    <property type="match status" value="1"/>
</dbReference>
<comment type="catalytic activity">
    <reaction evidence="9 10">
        <text>IMP + H2O = 5-formamido-1-(5-phospho-D-ribosyl)imidazole-4-carboxamide</text>
        <dbReference type="Rhea" id="RHEA:18445"/>
        <dbReference type="ChEBI" id="CHEBI:15377"/>
        <dbReference type="ChEBI" id="CHEBI:58053"/>
        <dbReference type="ChEBI" id="CHEBI:58467"/>
        <dbReference type="EC" id="3.5.4.10"/>
    </reaction>
</comment>
<dbReference type="RefSeq" id="WP_153862103.1">
    <property type="nucleotide sequence ID" value="NZ_WJQR01000006.1"/>
</dbReference>
<comment type="catalytic activity">
    <reaction evidence="8 10">
        <text>(6R)-10-formyltetrahydrofolate + 5-amino-1-(5-phospho-beta-D-ribosyl)imidazole-4-carboxamide = 5-formamido-1-(5-phospho-D-ribosyl)imidazole-4-carboxamide + (6S)-5,6,7,8-tetrahydrofolate</text>
        <dbReference type="Rhea" id="RHEA:22192"/>
        <dbReference type="ChEBI" id="CHEBI:57453"/>
        <dbReference type="ChEBI" id="CHEBI:58467"/>
        <dbReference type="ChEBI" id="CHEBI:58475"/>
        <dbReference type="ChEBI" id="CHEBI:195366"/>
        <dbReference type="EC" id="2.1.2.3"/>
    </reaction>
</comment>
<evidence type="ECO:0000313" key="14">
    <source>
        <dbReference type="Proteomes" id="UP000430975"/>
    </source>
</evidence>
<keyword evidence="5 10" id="KW-0658">Purine biosynthesis</keyword>
<dbReference type="FunFam" id="3.40.140.20:FF:000001">
    <property type="entry name" value="Bifunctional purine biosynthesis protein PurH"/>
    <property type="match status" value="1"/>
</dbReference>
<keyword evidence="6 10" id="KW-0378">Hydrolase</keyword>
<evidence type="ECO:0000256" key="8">
    <source>
        <dbReference type="ARBA" id="ARBA00050488"/>
    </source>
</evidence>
<dbReference type="Gene3D" id="3.40.140.20">
    <property type="match status" value="2"/>
</dbReference>
<dbReference type="InterPro" id="IPR024051">
    <property type="entry name" value="AICAR_Tfase_dup_dom_sf"/>
</dbReference>
<evidence type="ECO:0000313" key="12">
    <source>
        <dbReference type="EMBL" id="MRI81911.1"/>
    </source>
</evidence>
<evidence type="ECO:0000256" key="5">
    <source>
        <dbReference type="ARBA" id="ARBA00022755"/>
    </source>
</evidence>
<keyword evidence="4 10" id="KW-0808">Transferase</keyword>
<comment type="pathway">
    <text evidence="1 10">Purine metabolism; IMP biosynthesis via de novo pathway; IMP from 5-formamido-1-(5-phospho-D-ribosyl)imidazole-4-carboxamide: step 1/1.</text>
</comment>
<dbReference type="EC" id="2.1.2.3" evidence="10"/>
<dbReference type="PANTHER" id="PTHR11692:SF0">
    <property type="entry name" value="BIFUNCTIONAL PURINE BIOSYNTHESIS PROTEIN ATIC"/>
    <property type="match status" value="1"/>
</dbReference>
<dbReference type="InterPro" id="IPR016193">
    <property type="entry name" value="Cytidine_deaminase-like"/>
</dbReference>
<dbReference type="PIRSF" id="PIRSF000414">
    <property type="entry name" value="AICARFT_IMPCHas"/>
    <property type="match status" value="1"/>
</dbReference>
<dbReference type="HAMAP" id="MF_00139">
    <property type="entry name" value="PurH"/>
    <property type="match status" value="1"/>
</dbReference>
<dbReference type="CDD" id="cd01421">
    <property type="entry name" value="IMPCH"/>
    <property type="match status" value="1"/>
</dbReference>
<dbReference type="GO" id="GO:0006189">
    <property type="term" value="P:'de novo' IMP biosynthetic process"/>
    <property type="evidence" value="ECO:0007669"/>
    <property type="project" value="UniProtKB-UniRule"/>
</dbReference>